<evidence type="ECO:0000313" key="1">
    <source>
        <dbReference type="EMBL" id="MFB0847339.1"/>
    </source>
</evidence>
<dbReference type="Proteomes" id="UP001575622">
    <property type="component" value="Unassembled WGS sequence"/>
</dbReference>
<accession>A0ABV4VCG6</accession>
<sequence>MNVQDVVEEIQEKSQNFLSVPSILRKITNVRDNLIRNYGPAQQQSNPIVTELDLLKDVAQYPLPCPPGNIVDVEVRGLWYGLCGGYYYDCQPNWVQPVTYNTGTISNEVSTVVDVPNCWFRMPYRQFDEHYYGPYYYFLSGTIGLVPKPCQDVQRGLKIFHIPVLAQLTVENLNGPTGFDPHFDMVLVYGVLKEIVSGPQSSEYAEKYQKWVYDYQTANSGWERYVVNERW</sequence>
<comment type="caution">
    <text evidence="1">The sequence shown here is derived from an EMBL/GenBank/DDBJ whole genome shotgun (WGS) entry which is preliminary data.</text>
</comment>
<dbReference type="RefSeq" id="WP_373957165.1">
    <property type="nucleotide sequence ID" value="NZ_JBHDLN010000034.1"/>
</dbReference>
<protein>
    <submittedName>
        <fullName evidence="1">Uncharacterized protein</fullName>
    </submittedName>
</protein>
<dbReference type="InterPro" id="IPR056209">
    <property type="entry name" value="SU10_adaptor"/>
</dbReference>
<dbReference type="EMBL" id="JBHDLN010000034">
    <property type="protein sequence ID" value="MFB0847339.1"/>
    <property type="molecule type" value="Genomic_DNA"/>
</dbReference>
<proteinExistence type="predicted"/>
<evidence type="ECO:0000313" key="2">
    <source>
        <dbReference type="Proteomes" id="UP001575622"/>
    </source>
</evidence>
<dbReference type="Pfam" id="PF24175">
    <property type="entry name" value="SU10_adaptor"/>
    <property type="match status" value="1"/>
</dbReference>
<gene>
    <name evidence="1" type="ORF">ACEU3E_34780</name>
</gene>
<keyword evidence="2" id="KW-1185">Reference proteome</keyword>
<name>A0ABV4VCG6_9BACL</name>
<organism evidence="1 2">
    <name type="scientific">Paenibacillus oleatilyticus</name>
    <dbReference type="NCBI Taxonomy" id="2594886"/>
    <lineage>
        <taxon>Bacteria</taxon>
        <taxon>Bacillati</taxon>
        <taxon>Bacillota</taxon>
        <taxon>Bacilli</taxon>
        <taxon>Bacillales</taxon>
        <taxon>Paenibacillaceae</taxon>
        <taxon>Paenibacillus</taxon>
    </lineage>
</organism>
<reference evidence="1 2" key="1">
    <citation type="submission" date="2024-09" db="EMBL/GenBank/DDBJ databases">
        <authorList>
            <person name="Makale K.P.P."/>
            <person name="Makhzoum A."/>
            <person name="Rantong G."/>
            <person name="Rahube T.O."/>
        </authorList>
    </citation>
    <scope>NUCLEOTIDE SEQUENCE [LARGE SCALE GENOMIC DNA]</scope>
    <source>
        <strain evidence="1 2">KM_D13</strain>
    </source>
</reference>